<dbReference type="GO" id="GO:0015086">
    <property type="term" value="F:cadmium ion transmembrane transporter activity"/>
    <property type="evidence" value="ECO:0007669"/>
    <property type="project" value="TreeGrafter"/>
</dbReference>
<dbReference type="InterPro" id="IPR001046">
    <property type="entry name" value="NRAMP_fam"/>
</dbReference>
<evidence type="ECO:0000256" key="4">
    <source>
        <dbReference type="ARBA" id="ARBA00022989"/>
    </source>
</evidence>
<accession>A0A498RAL1</accession>
<feature type="transmembrane region" description="Helical" evidence="6">
    <location>
        <begin position="108"/>
        <end position="131"/>
    </location>
</feature>
<evidence type="ECO:0000256" key="2">
    <source>
        <dbReference type="ARBA" id="ARBA00022448"/>
    </source>
</evidence>
<evidence type="ECO:0000256" key="6">
    <source>
        <dbReference type="HAMAP-Rule" id="MF_00221"/>
    </source>
</evidence>
<dbReference type="GO" id="GO:0005384">
    <property type="term" value="F:manganese ion transmembrane transporter activity"/>
    <property type="evidence" value="ECO:0007669"/>
    <property type="project" value="TreeGrafter"/>
</dbReference>
<comment type="similarity">
    <text evidence="6">Belongs to the NRAMP family.</text>
</comment>
<dbReference type="GO" id="GO:0005886">
    <property type="term" value="C:plasma membrane"/>
    <property type="evidence" value="ECO:0007669"/>
    <property type="project" value="UniProtKB-SubCell"/>
</dbReference>
<organism evidence="7 8">
    <name type="scientific">Lucifera butyrica</name>
    <dbReference type="NCBI Taxonomy" id="1351585"/>
    <lineage>
        <taxon>Bacteria</taxon>
        <taxon>Bacillati</taxon>
        <taxon>Bacillota</taxon>
        <taxon>Negativicutes</taxon>
        <taxon>Veillonellales</taxon>
        <taxon>Veillonellaceae</taxon>
        <taxon>Lucifera</taxon>
    </lineage>
</organism>
<sequence>MREEQVLSNVSVLAPAIPGEAGETKEKAKGLLKYLGPAFVVSVAYMDPGNFGTNISGGSQFAYDLLWVILWSNIMAIFVQTLSAKLGIATGVNLPEHCGRIFSRPVNWVFWSIATVAAMATDLAEFLGGVLGFNLLFGIPLMWSAALTGVITFVICYMQKYGQQIVERIITVLVAVISIAYVWEMFISNPDWSAVVYHTAVPMLNSNSILVAVGMLGATVMPHVIYLHSQLVQPRRTESLEDCKHHFKMAKWEVFIAMNIAFVINAAMVVVSAAVFNGNGIDVDGIEKAYMTLQPLMGNMAAGAFGLALLASGLSSSTVGTMSGEVILKGFLGFDIPLTIRRLVTMVPALAILMSGMDPMEALVYSQVMLSFALPAAIIPLMVLTNKADIMGRFKNSRLTNWFGWGIVGIIVALNVVLLYLTFTGQA</sequence>
<dbReference type="NCBIfam" id="TIGR01197">
    <property type="entry name" value="nramp"/>
    <property type="match status" value="1"/>
</dbReference>
<evidence type="ECO:0000313" key="8">
    <source>
        <dbReference type="Proteomes" id="UP000277811"/>
    </source>
</evidence>
<dbReference type="EMBL" id="UPPP01000133">
    <property type="protein sequence ID" value="VBB09776.1"/>
    <property type="molecule type" value="Genomic_DNA"/>
</dbReference>
<evidence type="ECO:0000256" key="5">
    <source>
        <dbReference type="ARBA" id="ARBA00023136"/>
    </source>
</evidence>
<dbReference type="GO" id="GO:0015293">
    <property type="term" value="F:symporter activity"/>
    <property type="evidence" value="ECO:0007669"/>
    <property type="project" value="UniProtKB-UniRule"/>
</dbReference>
<comment type="function">
    <text evidence="6">H(+)-stimulated, divalent metal cation uptake system.</text>
</comment>
<dbReference type="HAMAP" id="MF_00221">
    <property type="entry name" value="NRAMP"/>
    <property type="match status" value="1"/>
</dbReference>
<feature type="transmembrane region" description="Helical" evidence="6">
    <location>
        <begin position="65"/>
        <end position="88"/>
    </location>
</feature>
<feature type="transmembrane region" description="Helical" evidence="6">
    <location>
        <begin position="403"/>
        <end position="423"/>
    </location>
</feature>
<keyword evidence="4 6" id="KW-1133">Transmembrane helix</keyword>
<dbReference type="OrthoDB" id="9787548at2"/>
<name>A0A498RAL1_9FIRM</name>
<evidence type="ECO:0000256" key="1">
    <source>
        <dbReference type="ARBA" id="ARBA00004141"/>
    </source>
</evidence>
<feature type="transmembrane region" description="Helical" evidence="6">
    <location>
        <begin position="137"/>
        <end position="157"/>
    </location>
</feature>
<reference evidence="7 8" key="1">
    <citation type="submission" date="2018-06" db="EMBL/GenBank/DDBJ databases">
        <authorList>
            <person name="Strepis N."/>
        </authorList>
    </citation>
    <scope>NUCLEOTIDE SEQUENCE [LARGE SCALE GENOMIC DNA]</scope>
    <source>
        <strain evidence="7">LUCI</strain>
    </source>
</reference>
<gene>
    <name evidence="6" type="primary">mntH</name>
    <name evidence="7" type="ORF">LUCI_5074</name>
</gene>
<keyword evidence="5 6" id="KW-0472">Membrane</keyword>
<dbReference type="AlphaFoldDB" id="A0A498RAL1"/>
<dbReference type="Pfam" id="PF01566">
    <property type="entry name" value="Nramp"/>
    <property type="match status" value="1"/>
</dbReference>
<feature type="transmembrane region" description="Helical" evidence="6">
    <location>
        <begin position="208"/>
        <end position="227"/>
    </location>
</feature>
<keyword evidence="6" id="KW-0406">Ion transport</keyword>
<evidence type="ECO:0000313" key="7">
    <source>
        <dbReference type="EMBL" id="VBB09776.1"/>
    </source>
</evidence>
<feature type="transmembrane region" description="Helical" evidence="6">
    <location>
        <begin position="169"/>
        <end position="188"/>
    </location>
</feature>
<protein>
    <recommendedName>
        <fullName evidence="6">Divalent metal cation transporter MntH</fullName>
    </recommendedName>
</protein>
<feature type="transmembrane region" description="Helical" evidence="6">
    <location>
        <begin position="326"/>
        <end position="344"/>
    </location>
</feature>
<keyword evidence="6" id="KW-1003">Cell membrane</keyword>
<dbReference type="GO" id="GO:0034755">
    <property type="term" value="P:iron ion transmembrane transport"/>
    <property type="evidence" value="ECO:0007669"/>
    <property type="project" value="TreeGrafter"/>
</dbReference>
<keyword evidence="8" id="KW-1185">Reference proteome</keyword>
<keyword evidence="6" id="KW-0769">Symport</keyword>
<dbReference type="PANTHER" id="PTHR11706">
    <property type="entry name" value="SOLUTE CARRIER PROTEIN FAMILY 11 MEMBER"/>
    <property type="match status" value="1"/>
</dbReference>
<comment type="subcellular location">
    <subcellularLocation>
        <location evidence="6">Cell membrane</location>
        <topology evidence="6">Multi-pass membrane protein</topology>
    </subcellularLocation>
    <subcellularLocation>
        <location evidence="1">Membrane</location>
        <topology evidence="1">Multi-pass membrane protein</topology>
    </subcellularLocation>
</comment>
<dbReference type="Proteomes" id="UP000277811">
    <property type="component" value="Unassembled WGS sequence"/>
</dbReference>
<dbReference type="GO" id="GO:0046872">
    <property type="term" value="F:metal ion binding"/>
    <property type="evidence" value="ECO:0007669"/>
    <property type="project" value="UniProtKB-UniRule"/>
</dbReference>
<feature type="transmembrane region" description="Helical" evidence="6">
    <location>
        <begin position="296"/>
        <end position="314"/>
    </location>
</feature>
<feature type="transmembrane region" description="Helical" evidence="6">
    <location>
        <begin position="364"/>
        <end position="383"/>
    </location>
</feature>
<dbReference type="NCBIfam" id="NF001923">
    <property type="entry name" value="PRK00701.1"/>
    <property type="match status" value="1"/>
</dbReference>
<dbReference type="RefSeq" id="WP_122630624.1">
    <property type="nucleotide sequence ID" value="NZ_UPPP01000133.1"/>
</dbReference>
<dbReference type="PRINTS" id="PR00447">
    <property type="entry name" value="NATRESASSCMP"/>
</dbReference>
<feature type="transmembrane region" description="Helical" evidence="6">
    <location>
        <begin position="254"/>
        <end position="276"/>
    </location>
</feature>
<keyword evidence="2 6" id="KW-0813">Transport</keyword>
<keyword evidence="3 6" id="KW-0812">Transmembrane</keyword>
<dbReference type="PANTHER" id="PTHR11706:SF33">
    <property type="entry name" value="NATURAL RESISTANCE-ASSOCIATED MACROPHAGE PROTEIN 2"/>
    <property type="match status" value="1"/>
</dbReference>
<proteinExistence type="inferred from homology"/>
<dbReference type="NCBIfam" id="NF037982">
    <property type="entry name" value="Nramp_1"/>
    <property type="match status" value="1"/>
</dbReference>
<evidence type="ECO:0000256" key="3">
    <source>
        <dbReference type="ARBA" id="ARBA00022692"/>
    </source>
</evidence>